<dbReference type="Proteomes" id="UP001301728">
    <property type="component" value="Unassembled WGS sequence"/>
</dbReference>
<dbReference type="InterPro" id="IPR050204">
    <property type="entry name" value="AraC_XylS_family_regulators"/>
</dbReference>
<name>A0ABU5U3G4_9CYAN</name>
<proteinExistence type="predicted"/>
<evidence type="ECO:0000256" key="2">
    <source>
        <dbReference type="ARBA" id="ARBA00023125"/>
    </source>
</evidence>
<dbReference type="SUPFAM" id="SSF46689">
    <property type="entry name" value="Homeodomain-like"/>
    <property type="match status" value="2"/>
</dbReference>
<dbReference type="PROSITE" id="PS01124">
    <property type="entry name" value="HTH_ARAC_FAMILY_2"/>
    <property type="match status" value="1"/>
</dbReference>
<evidence type="ECO:0000256" key="1">
    <source>
        <dbReference type="ARBA" id="ARBA00023015"/>
    </source>
</evidence>
<dbReference type="PANTHER" id="PTHR46796">
    <property type="entry name" value="HTH-TYPE TRANSCRIPTIONAL ACTIVATOR RHAS-RELATED"/>
    <property type="match status" value="1"/>
</dbReference>
<dbReference type="Gene3D" id="1.10.10.60">
    <property type="entry name" value="Homeodomain-like"/>
    <property type="match status" value="2"/>
</dbReference>
<dbReference type="EMBL" id="JAYGHT010000137">
    <property type="protein sequence ID" value="MEA5521716.1"/>
    <property type="molecule type" value="Genomic_DNA"/>
</dbReference>
<dbReference type="PANTHER" id="PTHR46796:SF6">
    <property type="entry name" value="ARAC SUBFAMILY"/>
    <property type="match status" value="1"/>
</dbReference>
<keyword evidence="2" id="KW-0238">DNA-binding</keyword>
<feature type="domain" description="HTH araC/xylS-type" evidence="4">
    <location>
        <begin position="182"/>
        <end position="280"/>
    </location>
</feature>
<sequence length="282" mass="32395">MAIITNPKSVAYETPAQMIQLYRCDNNSSEDPGQTILTRHMIGLTIKHPYRLALRHNSDRTQDLCYSPGEFFIFPTGASHWAAWKNCHGLIASIDHQLFNHYAERFLEGKRFELNSVLKQQDPLLEQLLLTLAKVSENADISSSLYKESLCMTFVLRLIECHSHEKHSIPRVKSGLSRHSLQQVIDYIEIYYSEAITITTLAQQVGLSEYHFLRCFKQSMGLTPYQYIIKKRLEMAEKLLIKTQQSLAEIAVNCGFSSQSHMTNLFKQRLGKTPLQIRQTVS</sequence>
<keyword evidence="3" id="KW-0804">Transcription</keyword>
<reference evidence="5 6" key="1">
    <citation type="submission" date="2023-12" db="EMBL/GenBank/DDBJ databases">
        <title>Baltic Sea Cyanobacteria.</title>
        <authorList>
            <person name="Delbaje E."/>
            <person name="Fewer D.P."/>
            <person name="Shishido T.K."/>
        </authorList>
    </citation>
    <scope>NUCLEOTIDE SEQUENCE [LARGE SCALE GENOMIC DNA]</scope>
    <source>
        <strain evidence="5 6">CCNP 1315</strain>
    </source>
</reference>
<dbReference type="InterPro" id="IPR018060">
    <property type="entry name" value="HTH_AraC"/>
</dbReference>
<gene>
    <name evidence="5" type="ORF">VB854_22515</name>
</gene>
<evidence type="ECO:0000256" key="3">
    <source>
        <dbReference type="ARBA" id="ARBA00023163"/>
    </source>
</evidence>
<dbReference type="RefSeq" id="WP_323276151.1">
    <property type="nucleotide sequence ID" value="NZ_JAYGHT010000137.1"/>
</dbReference>
<evidence type="ECO:0000313" key="6">
    <source>
        <dbReference type="Proteomes" id="UP001301728"/>
    </source>
</evidence>
<evidence type="ECO:0000313" key="5">
    <source>
        <dbReference type="EMBL" id="MEA5521716.1"/>
    </source>
</evidence>
<comment type="caution">
    <text evidence="5">The sequence shown here is derived from an EMBL/GenBank/DDBJ whole genome shotgun (WGS) entry which is preliminary data.</text>
</comment>
<dbReference type="SMART" id="SM00342">
    <property type="entry name" value="HTH_ARAC"/>
    <property type="match status" value="1"/>
</dbReference>
<keyword evidence="1" id="KW-0805">Transcription regulation</keyword>
<dbReference type="Pfam" id="PF12833">
    <property type="entry name" value="HTH_18"/>
    <property type="match status" value="1"/>
</dbReference>
<evidence type="ECO:0000259" key="4">
    <source>
        <dbReference type="PROSITE" id="PS01124"/>
    </source>
</evidence>
<accession>A0ABU5U3G4</accession>
<keyword evidence="6" id="KW-1185">Reference proteome</keyword>
<protein>
    <submittedName>
        <fullName evidence="5">AraC family transcriptional regulator</fullName>
    </submittedName>
</protein>
<dbReference type="InterPro" id="IPR009057">
    <property type="entry name" value="Homeodomain-like_sf"/>
</dbReference>
<organism evidence="5 6">
    <name type="scientific">Limnoraphis robusta CCNP1315</name>
    <dbReference type="NCBI Taxonomy" id="3110306"/>
    <lineage>
        <taxon>Bacteria</taxon>
        <taxon>Bacillati</taxon>
        <taxon>Cyanobacteriota</taxon>
        <taxon>Cyanophyceae</taxon>
        <taxon>Oscillatoriophycideae</taxon>
        <taxon>Oscillatoriales</taxon>
        <taxon>Sirenicapillariaceae</taxon>
        <taxon>Limnoraphis</taxon>
    </lineage>
</organism>